<feature type="non-terminal residue" evidence="4">
    <location>
        <position position="1"/>
    </location>
</feature>
<keyword evidence="3" id="KW-0732">Signal</keyword>
<evidence type="ECO:0000256" key="3">
    <source>
        <dbReference type="SAM" id="SignalP"/>
    </source>
</evidence>
<reference evidence="4" key="1">
    <citation type="submission" date="2021-01" db="EMBL/GenBank/DDBJ databases">
        <authorList>
            <person name="Corre E."/>
            <person name="Pelletier E."/>
            <person name="Niang G."/>
            <person name="Scheremetjew M."/>
            <person name="Finn R."/>
            <person name="Kale V."/>
            <person name="Holt S."/>
            <person name="Cochrane G."/>
            <person name="Meng A."/>
            <person name="Brown T."/>
            <person name="Cohen L."/>
        </authorList>
    </citation>
    <scope>NUCLEOTIDE SEQUENCE</scope>
    <source>
        <strain evidence="4">CCMP3328</strain>
    </source>
</reference>
<organism evidence="4">
    <name type="scientific">Craspedostauros australis</name>
    <dbReference type="NCBI Taxonomy" id="1486917"/>
    <lineage>
        <taxon>Eukaryota</taxon>
        <taxon>Sar</taxon>
        <taxon>Stramenopiles</taxon>
        <taxon>Ochrophyta</taxon>
        <taxon>Bacillariophyta</taxon>
        <taxon>Bacillariophyceae</taxon>
        <taxon>Bacillariophycidae</taxon>
        <taxon>Naviculales</taxon>
        <taxon>Naviculaceae</taxon>
        <taxon>Craspedostauros</taxon>
    </lineage>
</organism>
<feature type="region of interest" description="Disordered" evidence="1">
    <location>
        <begin position="86"/>
        <end position="108"/>
    </location>
</feature>
<evidence type="ECO:0000313" key="4">
    <source>
        <dbReference type="EMBL" id="CAD8333988.1"/>
    </source>
</evidence>
<name>A0A7R9ZMH8_9STRA</name>
<proteinExistence type="predicted"/>
<evidence type="ECO:0000256" key="2">
    <source>
        <dbReference type="SAM" id="Phobius"/>
    </source>
</evidence>
<keyword evidence="2" id="KW-0812">Transmembrane</keyword>
<feature type="signal peptide" evidence="3">
    <location>
        <begin position="1"/>
        <end position="47"/>
    </location>
</feature>
<dbReference type="AlphaFoldDB" id="A0A7R9ZMH8"/>
<keyword evidence="2" id="KW-0472">Membrane</keyword>
<protein>
    <submittedName>
        <fullName evidence="4">Uncharacterized protein</fullName>
    </submittedName>
</protein>
<evidence type="ECO:0000256" key="1">
    <source>
        <dbReference type="SAM" id="MobiDB-lite"/>
    </source>
</evidence>
<dbReference type="EMBL" id="HBEF01009670">
    <property type="protein sequence ID" value="CAD8333988.1"/>
    <property type="molecule type" value="Transcribed_RNA"/>
</dbReference>
<sequence>VTSAISAEFIATPPTIQVTSRGKISRMSSKLLLLISALLCATNAVDGFLNGQPHQRPSVLNRGLRQAAVMQRRPFICRAAVDGEGSEAAKEESPAPPAAAAAAADPTPVLKPREDAAVELSVQRVLQKPTMDEVRQAQRSAARSVASNMNSDDSLEMLLQDARLMKERQGDDMSTEEGGDIKAKIRDALSTIVTVDFFIVCGFLLWFLLGIFCSSVLRDDTVQIAFNNNFEAFVQPALGVLMIAALVGNFFKEEEPEF</sequence>
<feature type="transmembrane region" description="Helical" evidence="2">
    <location>
        <begin position="232"/>
        <end position="251"/>
    </location>
</feature>
<accession>A0A7R9ZMH8</accession>
<keyword evidence="2" id="KW-1133">Transmembrane helix</keyword>
<feature type="chain" id="PRO_5031312813" evidence="3">
    <location>
        <begin position="48"/>
        <end position="258"/>
    </location>
</feature>
<gene>
    <name evidence="4" type="ORF">CAUS1442_LOCUS6093</name>
</gene>
<feature type="transmembrane region" description="Helical" evidence="2">
    <location>
        <begin position="192"/>
        <end position="212"/>
    </location>
</feature>